<dbReference type="PANTHER" id="PTHR43265">
    <property type="entry name" value="ESTERASE ESTD"/>
    <property type="match status" value="1"/>
</dbReference>
<dbReference type="InterPro" id="IPR053145">
    <property type="entry name" value="AB_hydrolase_Est10"/>
</dbReference>
<protein>
    <submittedName>
        <fullName evidence="3">Alpha/beta fold hydrolase</fullName>
    </submittedName>
</protein>
<dbReference type="InterPro" id="IPR000383">
    <property type="entry name" value="Xaa-Pro-like_dom"/>
</dbReference>
<dbReference type="SUPFAM" id="SSF53474">
    <property type="entry name" value="alpha/beta-Hydrolases"/>
    <property type="match status" value="1"/>
</dbReference>
<feature type="signal peptide" evidence="1">
    <location>
        <begin position="1"/>
        <end position="21"/>
    </location>
</feature>
<dbReference type="RefSeq" id="WP_244841606.1">
    <property type="nucleotide sequence ID" value="NZ_CP107006.1"/>
</dbReference>
<organism evidence="3 4">
    <name type="scientific">Chitinophaga horti</name>
    <dbReference type="NCBI Taxonomy" id="2920382"/>
    <lineage>
        <taxon>Bacteria</taxon>
        <taxon>Pseudomonadati</taxon>
        <taxon>Bacteroidota</taxon>
        <taxon>Chitinophagia</taxon>
        <taxon>Chitinophagales</taxon>
        <taxon>Chitinophagaceae</taxon>
        <taxon>Chitinophaga</taxon>
    </lineage>
</organism>
<evidence type="ECO:0000313" key="4">
    <source>
        <dbReference type="Proteomes" id="UP001162741"/>
    </source>
</evidence>
<gene>
    <name evidence="3" type="ORF">MKQ68_03840</name>
</gene>
<sequence>MRLTRFVLILAALLGSISVNAQQRNIAGDWYGVFMKARAVLTLTDNNGTLQGVFKSPDQTQREFPMDVLRQNGDTLEFEIRSLALRYKGLWLDSAAIYKGHFSQAGQQFQLDFSRNKLEKAVVNFPQEPKPPFDYEVENITFNNTKDNVTLAGTFTRPRGTGKVPAVLLITGSGAQDRNEELFGHKPFWVIADYFTRNGIAVLRYDDRGFGKSTGNYGKADVNDFARDAAAGVAWLQQRADVDAAKVGVLGHSEGGMVVQMLAANDKSIGFIVSMAGPGLNGVDMARLQNAAVNRSGGMPDSVIKVITAENTRLLRMLAAEKNIDTLRRKLVPLVNNLYDAMPELYRKGLQKPAFTFQTITSTTSPAMLSIVRFDPALYMPKIKCPVLAINGEKDIQVSAKENIEGWSSGLKKAGNKDVTVHIFPGLNHLFQQCKTCDVQEYAMLEQTISPEVLEMMTKWIQQRTGPQK</sequence>
<keyword evidence="4" id="KW-1185">Reference proteome</keyword>
<reference evidence="3" key="1">
    <citation type="submission" date="2022-10" db="EMBL/GenBank/DDBJ databases">
        <title>Chitinophaga sp. nov., isolated from soil.</title>
        <authorList>
            <person name="Jeon C.O."/>
        </authorList>
    </citation>
    <scope>NUCLEOTIDE SEQUENCE</scope>
    <source>
        <strain evidence="3">R8</strain>
    </source>
</reference>
<keyword evidence="3" id="KW-0378">Hydrolase</keyword>
<dbReference type="GO" id="GO:0016787">
    <property type="term" value="F:hydrolase activity"/>
    <property type="evidence" value="ECO:0007669"/>
    <property type="project" value="UniProtKB-KW"/>
</dbReference>
<keyword evidence="1" id="KW-0732">Signal</keyword>
<dbReference type="Proteomes" id="UP001162741">
    <property type="component" value="Chromosome"/>
</dbReference>
<dbReference type="EMBL" id="CP107006">
    <property type="protein sequence ID" value="UYQ94222.1"/>
    <property type="molecule type" value="Genomic_DNA"/>
</dbReference>
<feature type="chain" id="PRO_5047430144" evidence="1">
    <location>
        <begin position="22"/>
        <end position="469"/>
    </location>
</feature>
<dbReference type="PANTHER" id="PTHR43265:SF1">
    <property type="entry name" value="ESTERASE ESTD"/>
    <property type="match status" value="1"/>
</dbReference>
<dbReference type="Pfam" id="PF02129">
    <property type="entry name" value="Peptidase_S15"/>
    <property type="match status" value="1"/>
</dbReference>
<dbReference type="InterPro" id="IPR029058">
    <property type="entry name" value="AB_hydrolase_fold"/>
</dbReference>
<accession>A0ABY6J6J1</accession>
<proteinExistence type="predicted"/>
<dbReference type="Gene3D" id="3.40.50.1820">
    <property type="entry name" value="alpha/beta hydrolase"/>
    <property type="match status" value="1"/>
</dbReference>
<name>A0ABY6J6J1_9BACT</name>
<evidence type="ECO:0000259" key="2">
    <source>
        <dbReference type="Pfam" id="PF02129"/>
    </source>
</evidence>
<evidence type="ECO:0000313" key="3">
    <source>
        <dbReference type="EMBL" id="UYQ94222.1"/>
    </source>
</evidence>
<evidence type="ECO:0000256" key="1">
    <source>
        <dbReference type="SAM" id="SignalP"/>
    </source>
</evidence>
<feature type="domain" description="Xaa-Pro dipeptidyl-peptidase-like" evidence="2">
    <location>
        <begin position="147"/>
        <end position="409"/>
    </location>
</feature>